<organism evidence="11 12">
    <name type="scientific">Tuber melanosporum (strain Mel28)</name>
    <name type="common">Perigord black truffle</name>
    <dbReference type="NCBI Taxonomy" id="656061"/>
    <lineage>
        <taxon>Eukaryota</taxon>
        <taxon>Fungi</taxon>
        <taxon>Dikarya</taxon>
        <taxon>Ascomycota</taxon>
        <taxon>Pezizomycotina</taxon>
        <taxon>Pezizomycetes</taxon>
        <taxon>Pezizales</taxon>
        <taxon>Tuberaceae</taxon>
        <taxon>Tuber</taxon>
    </lineage>
</organism>
<feature type="compositionally biased region" description="Low complexity" evidence="9">
    <location>
        <begin position="1080"/>
        <end position="1099"/>
    </location>
</feature>
<name>D5G5P0_TUBMM</name>
<evidence type="ECO:0000256" key="3">
    <source>
        <dbReference type="ARBA" id="ARBA00009678"/>
    </source>
</evidence>
<dbReference type="GO" id="GO:0043813">
    <property type="term" value="F:phosphatidylinositol-3,5-bisphosphate 5-phosphatase activity"/>
    <property type="evidence" value="ECO:0007669"/>
    <property type="project" value="TreeGrafter"/>
</dbReference>
<dbReference type="KEGG" id="tml:GSTUM_00001508001"/>
<dbReference type="GO" id="GO:0016020">
    <property type="term" value="C:membrane"/>
    <property type="evidence" value="ECO:0007669"/>
    <property type="project" value="TreeGrafter"/>
</dbReference>
<dbReference type="InterPro" id="IPR000300">
    <property type="entry name" value="IPPc"/>
</dbReference>
<feature type="region of interest" description="Disordered" evidence="9">
    <location>
        <begin position="930"/>
        <end position="1179"/>
    </location>
</feature>
<dbReference type="GO" id="GO:0005737">
    <property type="term" value="C:cytoplasm"/>
    <property type="evidence" value="ECO:0007669"/>
    <property type="project" value="UniProtKB-SubCell"/>
</dbReference>
<dbReference type="EC" id="3.1.3.36" evidence="4"/>
<keyword evidence="8" id="KW-0653">Protein transport</keyword>
<dbReference type="SMART" id="SM00128">
    <property type="entry name" value="IPPc"/>
    <property type="match status" value="1"/>
</dbReference>
<dbReference type="GeneID" id="9187510"/>
<dbReference type="Gene3D" id="3.60.10.10">
    <property type="entry name" value="Endonuclease/exonuclease/phosphatase"/>
    <property type="match status" value="1"/>
</dbReference>
<feature type="compositionally biased region" description="Polar residues" evidence="9">
    <location>
        <begin position="988"/>
        <end position="999"/>
    </location>
</feature>
<dbReference type="OMA" id="HPCHELR"/>
<dbReference type="GO" id="GO:0004439">
    <property type="term" value="F:phosphatidylinositol-4,5-bisphosphate 5-phosphatase activity"/>
    <property type="evidence" value="ECO:0007669"/>
    <property type="project" value="UniProtKB-EC"/>
</dbReference>
<dbReference type="InterPro" id="IPR036691">
    <property type="entry name" value="Endo/exonu/phosph_ase_sf"/>
</dbReference>
<feature type="compositionally biased region" description="Pro residues" evidence="9">
    <location>
        <begin position="1048"/>
        <end position="1062"/>
    </location>
</feature>
<evidence type="ECO:0000259" key="10">
    <source>
        <dbReference type="PROSITE" id="PS50275"/>
    </source>
</evidence>
<dbReference type="EMBL" id="FN430000">
    <property type="protein sequence ID" value="CAZ79833.1"/>
    <property type="molecule type" value="Genomic_DNA"/>
</dbReference>
<evidence type="ECO:0000256" key="4">
    <source>
        <dbReference type="ARBA" id="ARBA00013044"/>
    </source>
</evidence>
<evidence type="ECO:0000256" key="1">
    <source>
        <dbReference type="ARBA" id="ARBA00004496"/>
    </source>
</evidence>
<accession>D5G5P0</accession>
<dbReference type="SUPFAM" id="SSF56219">
    <property type="entry name" value="DNase I-like"/>
    <property type="match status" value="1"/>
</dbReference>
<reference evidence="11 12" key="1">
    <citation type="journal article" date="2010" name="Nature">
        <title>Perigord black truffle genome uncovers evolutionary origins and mechanisms of symbiosis.</title>
        <authorList>
            <person name="Martin F."/>
            <person name="Kohler A."/>
            <person name="Murat C."/>
            <person name="Balestrini R."/>
            <person name="Coutinho P.M."/>
            <person name="Jaillon O."/>
            <person name="Montanini B."/>
            <person name="Morin E."/>
            <person name="Noel B."/>
            <person name="Percudani R."/>
            <person name="Porcel B."/>
            <person name="Rubini A."/>
            <person name="Amicucci A."/>
            <person name="Amselem J."/>
            <person name="Anthouard V."/>
            <person name="Arcioni S."/>
            <person name="Artiguenave F."/>
            <person name="Aury J.M."/>
            <person name="Ballario P."/>
            <person name="Bolchi A."/>
            <person name="Brenna A."/>
            <person name="Brun A."/>
            <person name="Buee M."/>
            <person name="Cantarel B."/>
            <person name="Chevalier G."/>
            <person name="Couloux A."/>
            <person name="Da Silva C."/>
            <person name="Denoeud F."/>
            <person name="Duplessis S."/>
            <person name="Ghignone S."/>
            <person name="Hilselberger B."/>
            <person name="Iotti M."/>
            <person name="Marcais B."/>
            <person name="Mello A."/>
            <person name="Miranda M."/>
            <person name="Pacioni G."/>
            <person name="Quesneville H."/>
            <person name="Riccioni C."/>
            <person name="Ruotolo R."/>
            <person name="Splivallo R."/>
            <person name="Stocchi V."/>
            <person name="Tisserant E."/>
            <person name="Viscomi A.R."/>
            <person name="Zambonelli A."/>
            <person name="Zampieri E."/>
            <person name="Henrissat B."/>
            <person name="Lebrun M.H."/>
            <person name="Paolocci F."/>
            <person name="Bonfante P."/>
            <person name="Ottonello S."/>
            <person name="Wincker P."/>
        </authorList>
    </citation>
    <scope>NUCLEOTIDE SEQUENCE [LARGE SCALE GENOMIC DNA]</scope>
    <source>
        <strain evidence="11 12">Mel28</strain>
    </source>
</reference>
<dbReference type="FunFam" id="3.60.10.10:FF:000029">
    <property type="entry name" value="Inositol polyphosphate 5-phosphatase"/>
    <property type="match status" value="1"/>
</dbReference>
<dbReference type="HOGENOM" id="CLU_003016_2_1_1"/>
<dbReference type="FunCoup" id="D5G5P0">
    <property type="interactions" value="354"/>
</dbReference>
<evidence type="ECO:0000313" key="12">
    <source>
        <dbReference type="Proteomes" id="UP000006911"/>
    </source>
</evidence>
<dbReference type="STRING" id="656061.D5G5P0"/>
<dbReference type="eggNOG" id="KOG0566">
    <property type="taxonomic scope" value="Eukaryota"/>
</dbReference>
<evidence type="ECO:0000256" key="8">
    <source>
        <dbReference type="ARBA" id="ARBA00022927"/>
    </source>
</evidence>
<evidence type="ECO:0000256" key="2">
    <source>
        <dbReference type="ARBA" id="ARBA00008943"/>
    </source>
</evidence>
<keyword evidence="6" id="KW-0963">Cytoplasm</keyword>
<dbReference type="Pfam" id="PF22669">
    <property type="entry name" value="Exo_endo_phos2"/>
    <property type="match status" value="1"/>
</dbReference>
<comment type="similarity">
    <text evidence="3">In the central section; belongs to the inositol 1,4,5-trisphosphate 5-phosphatase family.</text>
</comment>
<keyword evidence="12" id="KW-1185">Reference proteome</keyword>
<gene>
    <name evidence="11" type="ORF">GSTUM_00001508001</name>
</gene>
<evidence type="ECO:0000256" key="7">
    <source>
        <dbReference type="ARBA" id="ARBA00022801"/>
    </source>
</evidence>
<dbReference type="Pfam" id="PF02383">
    <property type="entry name" value="Syja_N"/>
    <property type="match status" value="1"/>
</dbReference>
<dbReference type="GO" id="GO:0046856">
    <property type="term" value="P:phosphatidylinositol dephosphorylation"/>
    <property type="evidence" value="ECO:0007669"/>
    <property type="project" value="InterPro"/>
</dbReference>
<keyword evidence="7" id="KW-0378">Hydrolase</keyword>
<sequence>MPIDLLIKDHPHRSIALLTPSHALILRNSPSPSSAQSSSNASFASILERTNGPSSTTPIPKCIIEFLDLASVDLDGYRSLSSQPCLGTLGLITLNRDVFLGVVTSAREVASVRPGEHVFRIHAVNFHCLNRADFDDFLDSDVNPYPVDPDGWDQGRSQPHVGVEHPCLSLRKLLSGGTFYYSRDFDLTNRLQDRSIDTADFDIDNFDPSFLWNSYMINASYILTSTIRGFVESLTIPRPLTSAEPRSAGLATTLTIISRLSCRRAGTRFNSRGMDDDGHVANFVETETVIWDPCPESQNVSIGFSYCQIRGSIPIFWEQQTGLLPNQQKIQITRSSEATQPAFDKHLESISLKYGAIHVELSSRLRHHIKHSPLTTSGPGEKRNALGNSSLLEATEYDFHAETKGPSGYEAANMIRRIVEPSADSFGFFLMESSSRRSNRGANRRGQKETEFVMLRQDGVFRTNCLDCLDRTNLVQGILSKTAIESFLEQTGKNFGHEFWIRHSTLWADNGDALSKIYAGTGALKSSFTRTGKMSFAGAIADARKSAARIYINNFADKDKQNTIDVLLGRLVGQNSVYLYDPVSDYVTAELSKREIEYSHEKDIHIYVGTFNLNGQTSGMNDDLSQWLCPPFLENSPLHPELVVVGFQEIVQLSPQQIMSTDPARRQLWEQAVLKALNSHARATGGEEYVLLRGGQLVGAALLIYVKASAIREVRNVEGSLKKTGMSGVAGNKGAVAIRMEYANTRLCFVTAHLAAGFSNYEERNRDYRTIAHGLRFQRGRTIDDHDTVIWLGDFNYRIGLPDEKVRKLVGLGDLQTLYDNDQLNLQMIAGLAFPYFSEARLTFDPTYKYDIGTDRYDTSEKARIPAWCDRVLRRGKNLRQLSYGAVPLRFSDHRPVYATFQCAVSVVDEAAKEKLSKEIYTKLRAEVGHLAGPGEDSSGDEDDLLDFEPIESGLLPPSSDSRKWWLNDGMPAKSTVKPPGPDYAPNPQRSTNPFTTATEPDWIRKSDFPPTLPAPPHQKQSQIPPATTATPTPPTLTPRPSKSAPRKLPPPFNPVDLPPLPARSNTFTMPKAPPPTPPITTTAITSTINSSTTSLETSHPQPGKVGKHPPPTVPRKPAVLSRDAQRAGLDMHIPGGAIQARSLPPPPLKRVSTLPVVGRPVLPPRGGPTEVEQGNGRD</sequence>
<feature type="domain" description="SAC" evidence="10">
    <location>
        <begin position="170"/>
        <end position="520"/>
    </location>
</feature>
<dbReference type="PANTHER" id="PTHR11200:SF257">
    <property type="entry name" value="PHOSPHOINOSITIDE 5-PHOSPHATASE"/>
    <property type="match status" value="1"/>
</dbReference>
<dbReference type="PRINTS" id="PR01217">
    <property type="entry name" value="PRICHEXTENSN"/>
</dbReference>
<protein>
    <recommendedName>
        <fullName evidence="4">phosphoinositide 5-phosphatase</fullName>
        <ecNumber evidence="4">3.1.3.36</ecNumber>
    </recommendedName>
</protein>
<keyword evidence="5" id="KW-0813">Transport</keyword>
<dbReference type="InterPro" id="IPR046985">
    <property type="entry name" value="IP5"/>
</dbReference>
<comment type="subcellular location">
    <subcellularLocation>
        <location evidence="1">Cytoplasm</location>
    </subcellularLocation>
</comment>
<dbReference type="RefSeq" id="XP_002835676.1">
    <property type="nucleotide sequence ID" value="XM_002835630.1"/>
</dbReference>
<dbReference type="PANTHER" id="PTHR11200">
    <property type="entry name" value="INOSITOL 5-PHOSPHATASE"/>
    <property type="match status" value="1"/>
</dbReference>
<evidence type="ECO:0000256" key="5">
    <source>
        <dbReference type="ARBA" id="ARBA00022448"/>
    </source>
</evidence>
<evidence type="ECO:0000256" key="6">
    <source>
        <dbReference type="ARBA" id="ARBA00022490"/>
    </source>
</evidence>
<feature type="compositionally biased region" description="Acidic residues" evidence="9">
    <location>
        <begin position="938"/>
        <end position="950"/>
    </location>
</feature>
<proteinExistence type="inferred from homology"/>
<dbReference type="InParanoid" id="D5G5P0"/>
<evidence type="ECO:0000256" key="9">
    <source>
        <dbReference type="SAM" id="MobiDB-lite"/>
    </source>
</evidence>
<dbReference type="PROSITE" id="PS50275">
    <property type="entry name" value="SAC"/>
    <property type="match status" value="1"/>
</dbReference>
<dbReference type="Proteomes" id="UP000006911">
    <property type="component" value="Unassembled WGS sequence"/>
</dbReference>
<dbReference type="AlphaFoldDB" id="D5G5P0"/>
<comment type="similarity">
    <text evidence="2">Belongs to the synaptojanin family.</text>
</comment>
<evidence type="ECO:0000313" key="11">
    <source>
        <dbReference type="EMBL" id="CAZ79833.1"/>
    </source>
</evidence>
<dbReference type="GO" id="GO:0015031">
    <property type="term" value="P:protein transport"/>
    <property type="evidence" value="ECO:0007669"/>
    <property type="project" value="UniProtKB-KW"/>
</dbReference>
<dbReference type="InterPro" id="IPR002013">
    <property type="entry name" value="SAC_dom"/>
</dbReference>